<feature type="region of interest" description="Disordered" evidence="1">
    <location>
        <begin position="145"/>
        <end position="393"/>
    </location>
</feature>
<accession>A0A914BZL8</accession>
<evidence type="ECO:0000256" key="1">
    <source>
        <dbReference type="SAM" id="MobiDB-lite"/>
    </source>
</evidence>
<name>A0A914BZL8_9BILA</name>
<feature type="compositionally biased region" description="Polar residues" evidence="1">
    <location>
        <begin position="335"/>
        <end position="371"/>
    </location>
</feature>
<evidence type="ECO:0000313" key="3">
    <source>
        <dbReference type="WBParaSite" id="ACRNAN_Path_1369.g5377.t1"/>
    </source>
</evidence>
<feature type="compositionally biased region" description="Polar residues" evidence="1">
    <location>
        <begin position="287"/>
        <end position="307"/>
    </location>
</feature>
<feature type="region of interest" description="Disordered" evidence="1">
    <location>
        <begin position="93"/>
        <end position="132"/>
    </location>
</feature>
<reference evidence="3" key="1">
    <citation type="submission" date="2022-11" db="UniProtKB">
        <authorList>
            <consortium name="WormBaseParasite"/>
        </authorList>
    </citation>
    <scope>IDENTIFICATION</scope>
</reference>
<keyword evidence="2" id="KW-1185">Reference proteome</keyword>
<feature type="compositionally biased region" description="Polar residues" evidence="1">
    <location>
        <begin position="112"/>
        <end position="132"/>
    </location>
</feature>
<evidence type="ECO:0000313" key="2">
    <source>
        <dbReference type="Proteomes" id="UP000887540"/>
    </source>
</evidence>
<organism evidence="2 3">
    <name type="scientific">Acrobeloides nanus</name>
    <dbReference type="NCBI Taxonomy" id="290746"/>
    <lineage>
        <taxon>Eukaryota</taxon>
        <taxon>Metazoa</taxon>
        <taxon>Ecdysozoa</taxon>
        <taxon>Nematoda</taxon>
        <taxon>Chromadorea</taxon>
        <taxon>Rhabditida</taxon>
        <taxon>Tylenchina</taxon>
        <taxon>Cephalobomorpha</taxon>
        <taxon>Cephaloboidea</taxon>
        <taxon>Cephalobidae</taxon>
        <taxon>Acrobeloides</taxon>
    </lineage>
</organism>
<protein>
    <submittedName>
        <fullName evidence="3">Uncharacterized protein</fullName>
    </submittedName>
</protein>
<proteinExistence type="predicted"/>
<dbReference type="AlphaFoldDB" id="A0A914BZL8"/>
<sequence>MMPPNQPVSSGASLENLIRWGANLPPVTANVINQSNQMDKQGPRMMNMQRPPMMSEQNFHPSNLGPIGLLNLHPNQTPGLNQQLNRMSGMPPSTNILKPIANQPSAFHGQPRNAQNLRTSEKPQNAFTQPSTSMISSANDILDQRNQMNSSGSGSSSSAEHKSQKPSTNRPTTPGGFRSSDLRPKTPTRPNLPKNAVIKVPEVIDPHVMRQGHGRKAATPIRQKATTPVRQPKDMPKRRGRPPGSRNKATPARGLEEPSMGNLEDDLFIIDSASGRGGRMATPIRTRATTPKSNARATTPKSNATQTHARKATPTRSLAMTLSRDSQLIIEAQRQRTPARSNRLGNTTPARSNARNSGFDEPSTSRGNQNMSRKRTPARGESPVPTKRERNVTPPGAFVLNALDYEYYMRQKKKMRNAVLGMHGFVREMETAMQTIDDFVPIMRANNLFDKPKTPRHQ</sequence>
<dbReference type="WBParaSite" id="ACRNAN_Path_1369.g5377.t1">
    <property type="protein sequence ID" value="ACRNAN_Path_1369.g5377.t1"/>
    <property type="gene ID" value="ACRNAN_Path_1369.g5377"/>
</dbReference>
<feature type="compositionally biased region" description="Polar residues" evidence="1">
    <location>
        <begin position="314"/>
        <end position="326"/>
    </location>
</feature>
<dbReference type="Proteomes" id="UP000887540">
    <property type="component" value="Unplaced"/>
</dbReference>